<feature type="compositionally biased region" description="Pro residues" evidence="1">
    <location>
        <begin position="11"/>
        <end position="38"/>
    </location>
</feature>
<proteinExistence type="predicted"/>
<evidence type="ECO:0000256" key="1">
    <source>
        <dbReference type="SAM" id="MobiDB-lite"/>
    </source>
</evidence>
<organism evidence="3 4">
    <name type="scientific">Cnuibacter physcomitrellae</name>
    <dbReference type="NCBI Taxonomy" id="1619308"/>
    <lineage>
        <taxon>Bacteria</taxon>
        <taxon>Bacillati</taxon>
        <taxon>Actinomycetota</taxon>
        <taxon>Actinomycetes</taxon>
        <taxon>Micrococcales</taxon>
        <taxon>Microbacteriaceae</taxon>
        <taxon>Cnuibacter</taxon>
    </lineage>
</organism>
<name>A0A1X9LJK5_9MICO</name>
<dbReference type="STRING" id="1619308.B5808_03990"/>
<evidence type="ECO:0000313" key="4">
    <source>
        <dbReference type="Proteomes" id="UP000192775"/>
    </source>
</evidence>
<feature type="region of interest" description="Disordered" evidence="1">
    <location>
        <begin position="1"/>
        <end position="87"/>
    </location>
</feature>
<dbReference type="AlphaFoldDB" id="A0A1X9LJK5"/>
<dbReference type="RefSeq" id="WP_085018619.1">
    <property type="nucleotide sequence ID" value="NZ_BMHD01000001.1"/>
</dbReference>
<evidence type="ECO:0000313" key="3">
    <source>
        <dbReference type="EMBL" id="ARJ04478.1"/>
    </source>
</evidence>
<accession>A0A1X9LJK5</accession>
<dbReference type="KEGG" id="cphy:B5808_03990"/>
<keyword evidence="2" id="KW-1133">Transmembrane helix</keyword>
<feature type="transmembrane region" description="Helical" evidence="2">
    <location>
        <begin position="161"/>
        <end position="187"/>
    </location>
</feature>
<feature type="compositionally biased region" description="Low complexity" evidence="1">
    <location>
        <begin position="39"/>
        <end position="77"/>
    </location>
</feature>
<gene>
    <name evidence="3" type="ORF">B5808_03990</name>
</gene>
<keyword evidence="4" id="KW-1185">Reference proteome</keyword>
<feature type="compositionally biased region" description="Gly residues" evidence="1">
    <location>
        <begin position="78"/>
        <end position="87"/>
    </location>
</feature>
<reference evidence="3 4" key="1">
    <citation type="submission" date="2017-04" db="EMBL/GenBank/DDBJ databases">
        <authorList>
            <person name="Afonso C.L."/>
            <person name="Miller P.J."/>
            <person name="Scott M.A."/>
            <person name="Spackman E."/>
            <person name="Goraichik I."/>
            <person name="Dimitrov K.M."/>
            <person name="Suarez D.L."/>
            <person name="Swayne D.E."/>
        </authorList>
    </citation>
    <scope>NUCLEOTIDE SEQUENCE [LARGE SCALE GENOMIC DNA]</scope>
    <source>
        <strain evidence="4">XA(T)</strain>
    </source>
</reference>
<feature type="transmembrane region" description="Helical" evidence="2">
    <location>
        <begin position="127"/>
        <end position="154"/>
    </location>
</feature>
<sequence>MSDEPRHPGYGPTPPGGQAPQPGQPWPPQQQAPQPPQGQQPGQPSYQQPPRHPGYGQQPGPGHDQQSRHPGYGPTVSGPGGSYGPGSGKPRNTLGLVAVILAGVAVLTGFLFSLIQASFVYSIGSGFYGVLAGLTAVIHGLLGVGAVVFGILGLRRREGGVVLAALGLGAGAVIVVETLSSLLYPLLAQITYDYGY</sequence>
<keyword evidence="2" id="KW-0472">Membrane</keyword>
<dbReference type="Proteomes" id="UP000192775">
    <property type="component" value="Chromosome"/>
</dbReference>
<protein>
    <submittedName>
        <fullName evidence="3">Uncharacterized protein</fullName>
    </submittedName>
</protein>
<keyword evidence="2" id="KW-0812">Transmembrane</keyword>
<dbReference type="EMBL" id="CP020715">
    <property type="protein sequence ID" value="ARJ04478.1"/>
    <property type="molecule type" value="Genomic_DNA"/>
</dbReference>
<feature type="transmembrane region" description="Helical" evidence="2">
    <location>
        <begin position="94"/>
        <end position="115"/>
    </location>
</feature>
<evidence type="ECO:0000256" key="2">
    <source>
        <dbReference type="SAM" id="Phobius"/>
    </source>
</evidence>